<accession>A0A0A9A290</accession>
<name>A0A0A9A290_ARUDO</name>
<evidence type="ECO:0000313" key="1">
    <source>
        <dbReference type="EMBL" id="JAD44068.1"/>
    </source>
</evidence>
<proteinExistence type="predicted"/>
<organism evidence="1">
    <name type="scientific">Arundo donax</name>
    <name type="common">Giant reed</name>
    <name type="synonym">Donax arundinaceus</name>
    <dbReference type="NCBI Taxonomy" id="35708"/>
    <lineage>
        <taxon>Eukaryota</taxon>
        <taxon>Viridiplantae</taxon>
        <taxon>Streptophyta</taxon>
        <taxon>Embryophyta</taxon>
        <taxon>Tracheophyta</taxon>
        <taxon>Spermatophyta</taxon>
        <taxon>Magnoliopsida</taxon>
        <taxon>Liliopsida</taxon>
        <taxon>Poales</taxon>
        <taxon>Poaceae</taxon>
        <taxon>PACMAD clade</taxon>
        <taxon>Arundinoideae</taxon>
        <taxon>Arundineae</taxon>
        <taxon>Arundo</taxon>
    </lineage>
</organism>
<reference evidence="1" key="1">
    <citation type="submission" date="2014-09" db="EMBL/GenBank/DDBJ databases">
        <authorList>
            <person name="Magalhaes I.L.F."/>
            <person name="Oliveira U."/>
            <person name="Santos F.R."/>
            <person name="Vidigal T.H.D.A."/>
            <person name="Brescovit A.D."/>
            <person name="Santos A.J."/>
        </authorList>
    </citation>
    <scope>NUCLEOTIDE SEQUENCE</scope>
    <source>
        <tissue evidence="1">Shoot tissue taken approximately 20 cm above the soil surface</tissue>
    </source>
</reference>
<sequence>MGSLGWYSPSLGACMHGGKMHLSSLQSLPRGEFSTAFDLPMVMTHELVIPNYEQWSMATM</sequence>
<protein>
    <submittedName>
        <fullName evidence="1">Uncharacterized protein</fullName>
    </submittedName>
</protein>
<dbReference type="AlphaFoldDB" id="A0A0A9A290"/>
<dbReference type="EMBL" id="GBRH01253827">
    <property type="protein sequence ID" value="JAD44068.1"/>
    <property type="molecule type" value="Transcribed_RNA"/>
</dbReference>
<reference evidence="1" key="2">
    <citation type="journal article" date="2015" name="Data Brief">
        <title>Shoot transcriptome of the giant reed, Arundo donax.</title>
        <authorList>
            <person name="Barrero R.A."/>
            <person name="Guerrero F.D."/>
            <person name="Moolhuijzen P."/>
            <person name="Goolsby J.A."/>
            <person name="Tidwell J."/>
            <person name="Bellgard S.E."/>
            <person name="Bellgard M.I."/>
        </authorList>
    </citation>
    <scope>NUCLEOTIDE SEQUENCE</scope>
    <source>
        <tissue evidence="1">Shoot tissue taken approximately 20 cm above the soil surface</tissue>
    </source>
</reference>